<reference evidence="2 3" key="1">
    <citation type="submission" date="2013-10" db="EMBL/GenBank/DDBJ databases">
        <title>Salinisphaera orenii MK-B5 Genome Sequencing.</title>
        <authorList>
            <person name="Lai Q."/>
            <person name="Li C."/>
            <person name="Shao Z."/>
        </authorList>
    </citation>
    <scope>NUCLEOTIDE SEQUENCE [LARGE SCALE GENOMIC DNA]</scope>
    <source>
        <strain evidence="2 3">MK-B5</strain>
    </source>
</reference>
<name>A0A423PIF3_9GAMM</name>
<comment type="caution">
    <text evidence="2">The sequence shown here is derived from an EMBL/GenBank/DDBJ whole genome shotgun (WGS) entry which is preliminary data.</text>
</comment>
<feature type="domain" description="N-acetyltransferase" evidence="1">
    <location>
        <begin position="18"/>
        <end position="183"/>
    </location>
</feature>
<dbReference type="Gene3D" id="3.40.630.30">
    <property type="match status" value="1"/>
</dbReference>
<dbReference type="RefSeq" id="WP_123631702.1">
    <property type="nucleotide sequence ID" value="NZ_AYKH01000034.1"/>
</dbReference>
<dbReference type="Proteomes" id="UP000283993">
    <property type="component" value="Unassembled WGS sequence"/>
</dbReference>
<dbReference type="CDD" id="cd04301">
    <property type="entry name" value="NAT_SF"/>
    <property type="match status" value="1"/>
</dbReference>
<gene>
    <name evidence="2" type="ORF">SAOR_12325</name>
</gene>
<dbReference type="AlphaFoldDB" id="A0A423PIF3"/>
<dbReference type="EMBL" id="AYKH01000034">
    <property type="protein sequence ID" value="ROO25335.1"/>
    <property type="molecule type" value="Genomic_DNA"/>
</dbReference>
<protein>
    <submittedName>
        <fullName evidence="2">Histone acetyltransferase</fullName>
    </submittedName>
</protein>
<dbReference type="SUPFAM" id="SSF55729">
    <property type="entry name" value="Acyl-CoA N-acyltransferases (Nat)"/>
    <property type="match status" value="1"/>
</dbReference>
<dbReference type="Pfam" id="PF00583">
    <property type="entry name" value="Acetyltransf_1"/>
    <property type="match status" value="1"/>
</dbReference>
<dbReference type="GO" id="GO:0016747">
    <property type="term" value="F:acyltransferase activity, transferring groups other than amino-acyl groups"/>
    <property type="evidence" value="ECO:0007669"/>
    <property type="project" value="InterPro"/>
</dbReference>
<accession>A0A423PIF3</accession>
<evidence type="ECO:0000313" key="3">
    <source>
        <dbReference type="Proteomes" id="UP000283993"/>
    </source>
</evidence>
<keyword evidence="2" id="KW-0808">Transferase</keyword>
<organism evidence="2 3">
    <name type="scientific">Salinisphaera orenii MK-B5</name>
    <dbReference type="NCBI Taxonomy" id="856730"/>
    <lineage>
        <taxon>Bacteria</taxon>
        <taxon>Pseudomonadati</taxon>
        <taxon>Pseudomonadota</taxon>
        <taxon>Gammaproteobacteria</taxon>
        <taxon>Salinisphaerales</taxon>
        <taxon>Salinisphaeraceae</taxon>
        <taxon>Salinisphaera</taxon>
    </lineage>
</organism>
<dbReference type="InterPro" id="IPR024035">
    <property type="entry name" value="MSMEG_0567_GNAT"/>
</dbReference>
<evidence type="ECO:0000259" key="1">
    <source>
        <dbReference type="PROSITE" id="PS51186"/>
    </source>
</evidence>
<dbReference type="InterPro" id="IPR016181">
    <property type="entry name" value="Acyl_CoA_acyltransferase"/>
</dbReference>
<dbReference type="InterPro" id="IPR000182">
    <property type="entry name" value="GNAT_dom"/>
</dbReference>
<evidence type="ECO:0000313" key="2">
    <source>
        <dbReference type="EMBL" id="ROO25335.1"/>
    </source>
</evidence>
<sequence length="184" mass="20155">MLLDGDDYKIVPFVPGGYSIKRADRAWEVRAAHALRRQVFCAEQGLFAHDDRDGHDAGALPIVALSWNAGMAERVVGTVRIHAHENGLWRGSRLAVARGYRRTAGLGRELIRVAVGSAHARGATRFLATVQQANISFFESLHWRLLDMATVCGAPHGLMEADLAHYPPCADHECAVVAPRRRAA</sequence>
<dbReference type="PROSITE" id="PS51186">
    <property type="entry name" value="GNAT"/>
    <property type="match status" value="1"/>
</dbReference>
<dbReference type="NCBIfam" id="TIGR04045">
    <property type="entry name" value="MSMEG_0567_GNAT"/>
    <property type="match status" value="1"/>
</dbReference>
<proteinExistence type="predicted"/>
<keyword evidence="3" id="KW-1185">Reference proteome</keyword>